<dbReference type="Gene3D" id="1.10.443.10">
    <property type="entry name" value="Intergrase catalytic core"/>
    <property type="match status" value="1"/>
</dbReference>
<feature type="domain" description="Tyr recombinase" evidence="2">
    <location>
        <begin position="1"/>
        <end position="51"/>
    </location>
</feature>
<dbReference type="InterPro" id="IPR011010">
    <property type="entry name" value="DNA_brk_join_enz"/>
</dbReference>
<dbReference type="AlphaFoldDB" id="A0A5P1RB13"/>
<gene>
    <name evidence="3" type="ORF">F0U83_08800</name>
</gene>
<dbReference type="GO" id="GO:0006310">
    <property type="term" value="P:DNA recombination"/>
    <property type="evidence" value="ECO:0007669"/>
    <property type="project" value="UniProtKB-KW"/>
</dbReference>
<dbReference type="PROSITE" id="PS51898">
    <property type="entry name" value="TYR_RECOMBINASE"/>
    <property type="match status" value="1"/>
</dbReference>
<dbReference type="SUPFAM" id="SSF56349">
    <property type="entry name" value="DNA breaking-rejoining enzymes"/>
    <property type="match status" value="1"/>
</dbReference>
<evidence type="ECO:0000313" key="3">
    <source>
        <dbReference type="EMBL" id="QEQ96808.1"/>
    </source>
</evidence>
<dbReference type="EMBL" id="CP043869">
    <property type="protein sequence ID" value="QEQ96808.1"/>
    <property type="molecule type" value="Genomic_DNA"/>
</dbReference>
<proteinExistence type="predicted"/>
<dbReference type="KEGG" id="ncu:F0U83_08800"/>
<protein>
    <submittedName>
        <fullName evidence="3">Tyrosine-type recombinase/integrase</fullName>
    </submittedName>
</protein>
<organism evidence="3 4">
    <name type="scientific">Neptunomonas concharum</name>
    <dbReference type="NCBI Taxonomy" id="1031538"/>
    <lineage>
        <taxon>Bacteria</taxon>
        <taxon>Pseudomonadati</taxon>
        <taxon>Pseudomonadota</taxon>
        <taxon>Gammaproteobacteria</taxon>
        <taxon>Oceanospirillales</taxon>
        <taxon>Oceanospirillaceae</taxon>
        <taxon>Neptunomonas</taxon>
    </lineage>
</organism>
<dbReference type="GO" id="GO:0003677">
    <property type="term" value="F:DNA binding"/>
    <property type="evidence" value="ECO:0007669"/>
    <property type="project" value="InterPro"/>
</dbReference>
<name>A0A5P1RB13_9GAMM</name>
<reference evidence="3 4" key="1">
    <citation type="journal article" date="2019" name="Biochem. Eng. J.">
        <title>Metabolic engineering of the marine bacteria Neptunomonas concharum for the production of acetoin and meso-2,3-butanediol from acetate.</title>
        <authorList>
            <person name="Li W."/>
            <person name="Pu N."/>
            <person name="Liu C.-X."/>
            <person name="Yuan Q.-P."/>
            <person name="Li Z.-J."/>
        </authorList>
    </citation>
    <scope>NUCLEOTIDE SEQUENCE [LARGE SCALE GENOMIC DNA]</scope>
    <source>
        <strain evidence="3 4">JCM17730</strain>
    </source>
</reference>
<accession>A0A5P1RB13</accession>
<evidence type="ECO:0000313" key="4">
    <source>
        <dbReference type="Proteomes" id="UP000324760"/>
    </source>
</evidence>
<dbReference type="OrthoDB" id="9801717at2"/>
<dbReference type="InterPro" id="IPR013762">
    <property type="entry name" value="Integrase-like_cat_sf"/>
</dbReference>
<evidence type="ECO:0000256" key="1">
    <source>
        <dbReference type="ARBA" id="ARBA00023172"/>
    </source>
</evidence>
<sequence length="51" mass="5671">MAALLYGSGLRLMEYVRLRVKDLDFNYRAITVRSVERGAGGVRSPLSAILD</sequence>
<dbReference type="GO" id="GO:0015074">
    <property type="term" value="P:DNA integration"/>
    <property type="evidence" value="ECO:0007669"/>
    <property type="project" value="InterPro"/>
</dbReference>
<dbReference type="InterPro" id="IPR002104">
    <property type="entry name" value="Integrase_catalytic"/>
</dbReference>
<keyword evidence="1" id="KW-0233">DNA recombination</keyword>
<keyword evidence="4" id="KW-1185">Reference proteome</keyword>
<evidence type="ECO:0000259" key="2">
    <source>
        <dbReference type="PROSITE" id="PS51898"/>
    </source>
</evidence>
<dbReference type="Proteomes" id="UP000324760">
    <property type="component" value="Chromosome"/>
</dbReference>